<dbReference type="Proteomes" id="UP000059680">
    <property type="component" value="Chromosome 8"/>
</dbReference>
<feature type="region of interest" description="Disordered" evidence="1">
    <location>
        <begin position="73"/>
        <end position="93"/>
    </location>
</feature>
<organism evidence="2 3">
    <name type="scientific">Oryza sativa subsp. japonica</name>
    <name type="common">Rice</name>
    <dbReference type="NCBI Taxonomy" id="39947"/>
    <lineage>
        <taxon>Eukaryota</taxon>
        <taxon>Viridiplantae</taxon>
        <taxon>Streptophyta</taxon>
        <taxon>Embryophyta</taxon>
        <taxon>Tracheophyta</taxon>
        <taxon>Spermatophyta</taxon>
        <taxon>Magnoliopsida</taxon>
        <taxon>Liliopsida</taxon>
        <taxon>Poales</taxon>
        <taxon>Poaceae</taxon>
        <taxon>BOP clade</taxon>
        <taxon>Oryzoideae</taxon>
        <taxon>Oryzeae</taxon>
        <taxon>Oryzinae</taxon>
        <taxon>Oryza</taxon>
        <taxon>Oryza sativa</taxon>
    </lineage>
</organism>
<gene>
    <name evidence="2" type="ordered locus">Os08g0366425</name>
    <name evidence="2" type="ORF">OSNPB_080366425</name>
</gene>
<evidence type="ECO:0000256" key="1">
    <source>
        <dbReference type="SAM" id="MobiDB-lite"/>
    </source>
</evidence>
<dbReference type="AlphaFoldDB" id="A0A0P0XF28"/>
<name>A0A0P0XF28_ORYSJ</name>
<evidence type="ECO:0000313" key="2">
    <source>
        <dbReference type="EMBL" id="BAT05145.1"/>
    </source>
</evidence>
<accession>A0A0P0XF28</accession>
<evidence type="ECO:0000313" key="3">
    <source>
        <dbReference type="Proteomes" id="UP000059680"/>
    </source>
</evidence>
<feature type="compositionally biased region" description="Basic and acidic residues" evidence="1">
    <location>
        <begin position="28"/>
        <end position="42"/>
    </location>
</feature>
<sequence length="105" mass="10966">MGRWHADAEAKAGTGEAMCRDHRAKPKVKVESESESGREDKGGSCQPAMRATMAGGCLCLSLTLAQLRGCPHGQNSRVVQGSPEPPIGTATASDGALTGRIYLNK</sequence>
<feature type="region of interest" description="Disordered" evidence="1">
    <location>
        <begin position="1"/>
        <end position="47"/>
    </location>
</feature>
<dbReference type="EMBL" id="AP014964">
    <property type="protein sequence ID" value="BAT05145.1"/>
    <property type="molecule type" value="Genomic_DNA"/>
</dbReference>
<reference evidence="2 3" key="2">
    <citation type="journal article" date="2013" name="Plant Cell Physiol.">
        <title>Rice Annotation Project Database (RAP-DB): an integrative and interactive database for rice genomics.</title>
        <authorList>
            <person name="Sakai H."/>
            <person name="Lee S.S."/>
            <person name="Tanaka T."/>
            <person name="Numa H."/>
            <person name="Kim J."/>
            <person name="Kawahara Y."/>
            <person name="Wakimoto H."/>
            <person name="Yang C.C."/>
            <person name="Iwamoto M."/>
            <person name="Abe T."/>
            <person name="Yamada Y."/>
            <person name="Muto A."/>
            <person name="Inokuchi H."/>
            <person name="Ikemura T."/>
            <person name="Matsumoto T."/>
            <person name="Sasaki T."/>
            <person name="Itoh T."/>
        </authorList>
    </citation>
    <scope>NUCLEOTIDE SEQUENCE [LARGE SCALE GENOMIC DNA]</scope>
    <source>
        <strain evidence="3">cv. Nipponbare</strain>
    </source>
</reference>
<reference evidence="3" key="1">
    <citation type="journal article" date="2005" name="Nature">
        <title>The map-based sequence of the rice genome.</title>
        <authorList>
            <consortium name="International rice genome sequencing project (IRGSP)"/>
            <person name="Matsumoto T."/>
            <person name="Wu J."/>
            <person name="Kanamori H."/>
            <person name="Katayose Y."/>
            <person name="Fujisawa M."/>
            <person name="Namiki N."/>
            <person name="Mizuno H."/>
            <person name="Yamamoto K."/>
            <person name="Antonio B.A."/>
            <person name="Baba T."/>
            <person name="Sakata K."/>
            <person name="Nagamura Y."/>
            <person name="Aoki H."/>
            <person name="Arikawa K."/>
            <person name="Arita K."/>
            <person name="Bito T."/>
            <person name="Chiden Y."/>
            <person name="Fujitsuka N."/>
            <person name="Fukunaka R."/>
            <person name="Hamada M."/>
            <person name="Harada C."/>
            <person name="Hayashi A."/>
            <person name="Hijishita S."/>
            <person name="Honda M."/>
            <person name="Hosokawa S."/>
            <person name="Ichikawa Y."/>
            <person name="Idonuma A."/>
            <person name="Iijima M."/>
            <person name="Ikeda M."/>
            <person name="Ikeno M."/>
            <person name="Ito K."/>
            <person name="Ito S."/>
            <person name="Ito T."/>
            <person name="Ito Y."/>
            <person name="Ito Y."/>
            <person name="Iwabuchi A."/>
            <person name="Kamiya K."/>
            <person name="Karasawa W."/>
            <person name="Kurita K."/>
            <person name="Katagiri S."/>
            <person name="Kikuta A."/>
            <person name="Kobayashi H."/>
            <person name="Kobayashi N."/>
            <person name="Machita K."/>
            <person name="Maehara T."/>
            <person name="Masukawa M."/>
            <person name="Mizubayashi T."/>
            <person name="Mukai Y."/>
            <person name="Nagasaki H."/>
            <person name="Nagata Y."/>
            <person name="Naito S."/>
            <person name="Nakashima M."/>
            <person name="Nakama Y."/>
            <person name="Nakamichi Y."/>
            <person name="Nakamura M."/>
            <person name="Meguro A."/>
            <person name="Negishi M."/>
            <person name="Ohta I."/>
            <person name="Ohta T."/>
            <person name="Okamoto M."/>
            <person name="Ono N."/>
            <person name="Saji S."/>
            <person name="Sakaguchi M."/>
            <person name="Sakai K."/>
            <person name="Shibata M."/>
            <person name="Shimokawa T."/>
            <person name="Song J."/>
            <person name="Takazaki Y."/>
            <person name="Terasawa K."/>
            <person name="Tsugane M."/>
            <person name="Tsuji K."/>
            <person name="Ueda S."/>
            <person name="Waki K."/>
            <person name="Yamagata H."/>
            <person name="Yamamoto M."/>
            <person name="Yamamoto S."/>
            <person name="Yamane H."/>
            <person name="Yoshiki S."/>
            <person name="Yoshihara R."/>
            <person name="Yukawa K."/>
            <person name="Zhong H."/>
            <person name="Yano M."/>
            <person name="Yuan Q."/>
            <person name="Ouyang S."/>
            <person name="Liu J."/>
            <person name="Jones K.M."/>
            <person name="Gansberger K."/>
            <person name="Moffat K."/>
            <person name="Hill J."/>
            <person name="Bera J."/>
            <person name="Fadrosh D."/>
            <person name="Jin S."/>
            <person name="Johri S."/>
            <person name="Kim M."/>
            <person name="Overton L."/>
            <person name="Reardon M."/>
            <person name="Tsitrin T."/>
            <person name="Vuong H."/>
            <person name="Weaver B."/>
            <person name="Ciecko A."/>
            <person name="Tallon L."/>
            <person name="Jackson J."/>
            <person name="Pai G."/>
            <person name="Aken S.V."/>
            <person name="Utterback T."/>
            <person name="Reidmuller S."/>
            <person name="Feldblyum T."/>
            <person name="Hsiao J."/>
            <person name="Zismann V."/>
            <person name="Iobst S."/>
            <person name="de Vazeille A.R."/>
            <person name="Buell C.R."/>
            <person name="Ying K."/>
            <person name="Li Y."/>
            <person name="Lu T."/>
            <person name="Huang Y."/>
            <person name="Zhao Q."/>
            <person name="Feng Q."/>
            <person name="Zhang L."/>
            <person name="Zhu J."/>
            <person name="Weng Q."/>
            <person name="Mu J."/>
            <person name="Lu Y."/>
            <person name="Fan D."/>
            <person name="Liu Y."/>
            <person name="Guan J."/>
            <person name="Zhang Y."/>
            <person name="Yu S."/>
            <person name="Liu X."/>
            <person name="Zhang Y."/>
            <person name="Hong G."/>
            <person name="Han B."/>
            <person name="Choisne N."/>
            <person name="Demange N."/>
            <person name="Orjeda G."/>
            <person name="Samain S."/>
            <person name="Cattolico L."/>
            <person name="Pelletier E."/>
            <person name="Couloux A."/>
            <person name="Segurens B."/>
            <person name="Wincker P."/>
            <person name="D'Hont A."/>
            <person name="Scarpelli C."/>
            <person name="Weissenbach J."/>
            <person name="Salanoubat M."/>
            <person name="Quetier F."/>
            <person name="Yu Y."/>
            <person name="Kim H.R."/>
            <person name="Rambo T."/>
            <person name="Currie J."/>
            <person name="Collura K."/>
            <person name="Luo M."/>
            <person name="Yang T."/>
            <person name="Ammiraju J.S.S."/>
            <person name="Engler F."/>
            <person name="Soderlund C."/>
            <person name="Wing R.A."/>
            <person name="Palmer L.E."/>
            <person name="de la Bastide M."/>
            <person name="Spiegel L."/>
            <person name="Nascimento L."/>
            <person name="Zutavern T."/>
            <person name="O'Shaughnessy A."/>
            <person name="Dike S."/>
            <person name="Dedhia N."/>
            <person name="Preston R."/>
            <person name="Balija V."/>
            <person name="McCombie W.R."/>
            <person name="Chow T."/>
            <person name="Chen H."/>
            <person name="Chung M."/>
            <person name="Chen C."/>
            <person name="Shaw J."/>
            <person name="Wu H."/>
            <person name="Hsiao K."/>
            <person name="Chao Y."/>
            <person name="Chu M."/>
            <person name="Cheng C."/>
            <person name="Hour A."/>
            <person name="Lee P."/>
            <person name="Lin S."/>
            <person name="Lin Y."/>
            <person name="Liou J."/>
            <person name="Liu S."/>
            <person name="Hsing Y."/>
            <person name="Raghuvanshi S."/>
            <person name="Mohanty A."/>
            <person name="Bharti A.K."/>
            <person name="Gaur A."/>
            <person name="Gupta V."/>
            <person name="Kumar D."/>
            <person name="Ravi V."/>
            <person name="Vij S."/>
            <person name="Kapur A."/>
            <person name="Khurana P."/>
            <person name="Khurana P."/>
            <person name="Khurana J.P."/>
            <person name="Tyagi A.K."/>
            <person name="Gaikwad K."/>
            <person name="Singh A."/>
            <person name="Dalal V."/>
            <person name="Srivastava S."/>
            <person name="Dixit A."/>
            <person name="Pal A.K."/>
            <person name="Ghazi I.A."/>
            <person name="Yadav M."/>
            <person name="Pandit A."/>
            <person name="Bhargava A."/>
            <person name="Sureshbabu K."/>
            <person name="Batra K."/>
            <person name="Sharma T.R."/>
            <person name="Mohapatra T."/>
            <person name="Singh N.K."/>
            <person name="Messing J."/>
            <person name="Nelson A.B."/>
            <person name="Fuks G."/>
            <person name="Kavchok S."/>
            <person name="Keizer G."/>
            <person name="Linton E."/>
            <person name="Llaca V."/>
            <person name="Song R."/>
            <person name="Tanyolac B."/>
            <person name="Young S."/>
            <person name="Ho-Il K."/>
            <person name="Hahn J.H."/>
            <person name="Sangsakoo G."/>
            <person name="Vanavichit A."/>
            <person name="de Mattos Luiz.A.T."/>
            <person name="Zimmer P.D."/>
            <person name="Malone G."/>
            <person name="Dellagostin O."/>
            <person name="de Oliveira A.C."/>
            <person name="Bevan M."/>
            <person name="Bancroft I."/>
            <person name="Minx P."/>
            <person name="Cordum H."/>
            <person name="Wilson R."/>
            <person name="Cheng Z."/>
            <person name="Jin W."/>
            <person name="Jiang J."/>
            <person name="Leong S.A."/>
            <person name="Iwama H."/>
            <person name="Gojobori T."/>
            <person name="Itoh T."/>
            <person name="Niimura Y."/>
            <person name="Fujii Y."/>
            <person name="Habara T."/>
            <person name="Sakai H."/>
            <person name="Sato Y."/>
            <person name="Wilson G."/>
            <person name="Kumar K."/>
            <person name="McCouch S."/>
            <person name="Juretic N."/>
            <person name="Hoen D."/>
            <person name="Wright S."/>
            <person name="Bruskiewich R."/>
            <person name="Bureau T."/>
            <person name="Miyao A."/>
            <person name="Hirochika H."/>
            <person name="Nishikawa T."/>
            <person name="Kadowaki K."/>
            <person name="Sugiura M."/>
            <person name="Burr B."/>
            <person name="Sasaki T."/>
        </authorList>
    </citation>
    <scope>NUCLEOTIDE SEQUENCE [LARGE SCALE GENOMIC DNA]</scope>
    <source>
        <strain evidence="3">cv. Nipponbare</strain>
    </source>
</reference>
<dbReference type="InParanoid" id="A0A0P0XF28"/>
<proteinExistence type="predicted"/>
<dbReference type="PaxDb" id="39947-A0A0P0XF28"/>
<reference evidence="2 3" key="3">
    <citation type="journal article" date="2013" name="Rice">
        <title>Improvement of the Oryza sativa Nipponbare reference genome using next generation sequence and optical map data.</title>
        <authorList>
            <person name="Kawahara Y."/>
            <person name="de la Bastide M."/>
            <person name="Hamilton J.P."/>
            <person name="Kanamori H."/>
            <person name="McCombie W.R."/>
            <person name="Ouyang S."/>
            <person name="Schwartz D.C."/>
            <person name="Tanaka T."/>
            <person name="Wu J."/>
            <person name="Zhou S."/>
            <person name="Childs K.L."/>
            <person name="Davidson R.M."/>
            <person name="Lin H."/>
            <person name="Quesada-Ocampo L."/>
            <person name="Vaillancourt B."/>
            <person name="Sakai H."/>
            <person name="Lee S.S."/>
            <person name="Kim J."/>
            <person name="Numa H."/>
            <person name="Itoh T."/>
            <person name="Buell C.R."/>
            <person name="Matsumoto T."/>
        </authorList>
    </citation>
    <scope>NUCLEOTIDE SEQUENCE [LARGE SCALE GENOMIC DNA]</scope>
    <source>
        <strain evidence="3">cv. Nipponbare</strain>
    </source>
</reference>
<keyword evidence="3" id="KW-1185">Reference proteome</keyword>
<feature type="compositionally biased region" description="Basic and acidic residues" evidence="1">
    <location>
        <begin position="1"/>
        <end position="10"/>
    </location>
</feature>
<protein>
    <submittedName>
        <fullName evidence="2">Os08g0366425 protein</fullName>
    </submittedName>
</protein>